<dbReference type="PROSITE" id="PS51257">
    <property type="entry name" value="PROKAR_LIPOPROTEIN"/>
    <property type="match status" value="1"/>
</dbReference>
<accession>A0A4R4E027</accession>
<dbReference type="AlphaFoldDB" id="A0A4R4E027"/>
<dbReference type="EMBL" id="SKFH01000016">
    <property type="protein sequence ID" value="TCZ70475.1"/>
    <property type="molecule type" value="Genomic_DNA"/>
</dbReference>
<name>A0A4R4E027_9BACT</name>
<comment type="caution">
    <text evidence="1">The sequence shown here is derived from an EMBL/GenBank/DDBJ whole genome shotgun (WGS) entry which is preliminary data.</text>
</comment>
<keyword evidence="2" id="KW-1185">Reference proteome</keyword>
<proteinExistence type="predicted"/>
<organism evidence="1 2">
    <name type="scientific">Flaviaesturariibacter aridisoli</name>
    <dbReference type="NCBI Taxonomy" id="2545761"/>
    <lineage>
        <taxon>Bacteria</taxon>
        <taxon>Pseudomonadati</taxon>
        <taxon>Bacteroidota</taxon>
        <taxon>Chitinophagia</taxon>
        <taxon>Chitinophagales</taxon>
        <taxon>Chitinophagaceae</taxon>
        <taxon>Flaviaestuariibacter</taxon>
    </lineage>
</organism>
<evidence type="ECO:0000313" key="2">
    <source>
        <dbReference type="Proteomes" id="UP000295164"/>
    </source>
</evidence>
<reference evidence="1 2" key="1">
    <citation type="submission" date="2019-03" db="EMBL/GenBank/DDBJ databases">
        <authorList>
            <person name="Kim M.K.M."/>
        </authorList>
    </citation>
    <scope>NUCLEOTIDE SEQUENCE [LARGE SCALE GENOMIC DNA]</scope>
    <source>
        <strain evidence="1 2">17J68-15</strain>
    </source>
</reference>
<dbReference type="Proteomes" id="UP000295164">
    <property type="component" value="Unassembled WGS sequence"/>
</dbReference>
<gene>
    <name evidence="1" type="ORF">E0486_10995</name>
</gene>
<dbReference type="RefSeq" id="WP_131852229.1">
    <property type="nucleotide sequence ID" value="NZ_SKFH01000016.1"/>
</dbReference>
<sequence>MKYTFPKVLLGCLLLAACSKSGTLNELSAERAPARLGVVRQLDNVELPPAPIPADTLEIDSLRHPGTN</sequence>
<evidence type="ECO:0000313" key="1">
    <source>
        <dbReference type="EMBL" id="TCZ70475.1"/>
    </source>
</evidence>
<protein>
    <submittedName>
        <fullName evidence="1">Uncharacterized protein</fullName>
    </submittedName>
</protein>